<comment type="caution">
    <text evidence="3">The sequence shown here is derived from an EMBL/GenBank/DDBJ whole genome shotgun (WGS) entry which is preliminary data.</text>
</comment>
<dbReference type="SUPFAM" id="SSF52317">
    <property type="entry name" value="Class I glutamine amidotransferase-like"/>
    <property type="match status" value="1"/>
</dbReference>
<dbReference type="AlphaFoldDB" id="A0A0S8JY10"/>
<organism evidence="3 4">
    <name type="scientific">candidate division WOR_3 bacterium SM1_77</name>
    <dbReference type="NCBI Taxonomy" id="1703778"/>
    <lineage>
        <taxon>Bacteria</taxon>
        <taxon>Bacteria division WOR-3</taxon>
    </lineage>
</organism>
<dbReference type="PROSITE" id="PS51257">
    <property type="entry name" value="PROKAR_LIPOPROTEIN"/>
    <property type="match status" value="1"/>
</dbReference>
<feature type="signal peptide" evidence="1">
    <location>
        <begin position="1"/>
        <end position="23"/>
    </location>
</feature>
<evidence type="ECO:0000259" key="2">
    <source>
        <dbReference type="Pfam" id="PF09825"/>
    </source>
</evidence>
<dbReference type="Pfam" id="PF09825">
    <property type="entry name" value="BPL_N"/>
    <property type="match status" value="1"/>
</dbReference>
<evidence type="ECO:0000313" key="4">
    <source>
        <dbReference type="Proteomes" id="UP000050975"/>
    </source>
</evidence>
<accession>A0A0S8JY10</accession>
<gene>
    <name evidence="3" type="ORF">AMJ74_02935</name>
</gene>
<dbReference type="Gene3D" id="3.40.50.880">
    <property type="match status" value="1"/>
</dbReference>
<name>A0A0S8JY10_UNCW3</name>
<dbReference type="InterPro" id="IPR019197">
    <property type="entry name" value="Biotin-prot_ligase_N"/>
</dbReference>
<dbReference type="InterPro" id="IPR029062">
    <property type="entry name" value="Class_I_gatase-like"/>
</dbReference>
<evidence type="ECO:0000256" key="1">
    <source>
        <dbReference type="SAM" id="SignalP"/>
    </source>
</evidence>
<evidence type="ECO:0000313" key="3">
    <source>
        <dbReference type="EMBL" id="KPL14692.1"/>
    </source>
</evidence>
<feature type="chain" id="PRO_5006649356" description="Biotin-protein ligase N-terminal domain-containing protein" evidence="1">
    <location>
        <begin position="24"/>
        <end position="149"/>
    </location>
</feature>
<dbReference type="Proteomes" id="UP000050975">
    <property type="component" value="Unassembled WGS sequence"/>
</dbReference>
<protein>
    <recommendedName>
        <fullName evidence="2">Biotin-protein ligase N-terminal domain-containing protein</fullName>
    </recommendedName>
</protein>
<keyword evidence="1" id="KW-0732">Signal</keyword>
<feature type="domain" description="Biotin-protein ligase N-terminal" evidence="2">
    <location>
        <begin position="25"/>
        <end position="140"/>
    </location>
</feature>
<dbReference type="EMBL" id="LJVE01000039">
    <property type="protein sequence ID" value="KPL14692.1"/>
    <property type="molecule type" value="Genomic_DNA"/>
</dbReference>
<feature type="non-terminal residue" evidence="3">
    <location>
        <position position="149"/>
    </location>
</feature>
<reference evidence="3 4" key="1">
    <citation type="journal article" date="2015" name="Microbiome">
        <title>Genomic resolution of linkages in carbon, nitrogen, and sulfur cycling among widespread estuary sediment bacteria.</title>
        <authorList>
            <person name="Baker B.J."/>
            <person name="Lazar C.S."/>
            <person name="Teske A.P."/>
            <person name="Dick G.J."/>
        </authorList>
    </citation>
    <scope>NUCLEOTIDE SEQUENCE [LARGE SCALE GENOMIC DNA]</scope>
    <source>
        <strain evidence="3">SM1_77</strain>
    </source>
</reference>
<sequence length="149" mass="16325">MKKSYYLIIITLVLSACNIRVGAADIALYSDRGASEDCVIATKHMFDWMGLKVELIDASHINRRPLDGYRIICFPGGNMYQYAQDIAESGKDKIREFISSGGGYIGICGGAYFTGERVFWQSAQLPMSPLGIFPGTTQGPIDAIAPYPD</sequence>
<proteinExistence type="predicted"/>